<dbReference type="InterPro" id="IPR003598">
    <property type="entry name" value="Ig_sub2"/>
</dbReference>
<dbReference type="GO" id="GO:0045202">
    <property type="term" value="C:synapse"/>
    <property type="evidence" value="ECO:0007669"/>
    <property type="project" value="TreeGrafter"/>
</dbReference>
<dbReference type="EMBL" id="DYDO01000011">
    <property type="protein sequence ID" value="DBA16219.1"/>
    <property type="molecule type" value="Genomic_DNA"/>
</dbReference>
<feature type="transmembrane region" description="Helical" evidence="10">
    <location>
        <begin position="367"/>
        <end position="387"/>
    </location>
</feature>
<evidence type="ECO:0000256" key="10">
    <source>
        <dbReference type="SAM" id="Phobius"/>
    </source>
</evidence>
<dbReference type="PANTHER" id="PTHR45889">
    <property type="entry name" value="IG-LIKE DOMAIN-CONTAINING PROTEIN"/>
    <property type="match status" value="1"/>
</dbReference>
<evidence type="ECO:0000256" key="7">
    <source>
        <dbReference type="ARBA" id="ARBA00023136"/>
    </source>
</evidence>
<dbReference type="InterPro" id="IPR007110">
    <property type="entry name" value="Ig-like_dom"/>
</dbReference>
<dbReference type="GO" id="GO:0043005">
    <property type="term" value="C:neuron projection"/>
    <property type="evidence" value="ECO:0007669"/>
    <property type="project" value="TreeGrafter"/>
</dbReference>
<keyword evidence="8" id="KW-1015">Disulfide bond</keyword>
<evidence type="ECO:0000256" key="5">
    <source>
        <dbReference type="ARBA" id="ARBA00022737"/>
    </source>
</evidence>
<organism evidence="13 14">
    <name type="scientific">Pyxicephalus adspersus</name>
    <name type="common">African bullfrog</name>
    <dbReference type="NCBI Taxonomy" id="30357"/>
    <lineage>
        <taxon>Eukaryota</taxon>
        <taxon>Metazoa</taxon>
        <taxon>Chordata</taxon>
        <taxon>Craniata</taxon>
        <taxon>Vertebrata</taxon>
        <taxon>Euteleostomi</taxon>
        <taxon>Amphibia</taxon>
        <taxon>Batrachia</taxon>
        <taxon>Anura</taxon>
        <taxon>Neobatrachia</taxon>
        <taxon>Ranoidea</taxon>
        <taxon>Pyxicephalidae</taxon>
        <taxon>Pyxicephalinae</taxon>
        <taxon>Pyxicephalus</taxon>
    </lineage>
</organism>
<dbReference type="FunFam" id="2.60.40.10:FF:000013">
    <property type="entry name" value="cell adhesion molecule 1 isoform X1"/>
    <property type="match status" value="1"/>
</dbReference>
<proteinExistence type="inferred from homology"/>
<evidence type="ECO:0000256" key="2">
    <source>
        <dbReference type="ARBA" id="ARBA00007810"/>
    </source>
</evidence>
<dbReference type="InterPro" id="IPR003006">
    <property type="entry name" value="Ig/MHC_CS"/>
</dbReference>
<dbReference type="InterPro" id="IPR003585">
    <property type="entry name" value="Neurexin-like"/>
</dbReference>
<sequence>MASQPGAALRLFLLISGLRAGLLQQGRSSSLHGSSENFALPDSFYEQLQSSVERQNLETENVTVVEGEVATISCRVKNNDDSVIQLLNPNRQTIYFRDFRPLKDARFQLVNFSSNELRVSLTNVSIHDEGRYFCQLYTDPPQEAYTTITVLIPPNNLVIDVPKDTYMEGEEVEMNCTAMASKPAAVIRWFKGNQEIEGGKTEVETMDNKMFRVRSQISVTVLREDDEVPFVCMVDHPAVKDLETRQYIEVQYKPVVMVSVNYPQGLTREGDALELVCRAIGKPRPEKVFWQRVDDDLPDDVIIDEGKLYISSLNKTDNGTYRCEASNIVGSSSAEYTLFVYDASATTEPAVHDTRAGEESPLGVDHAVIGGVVAVVVFAMLCLLIILGRYFARHKGTYFTHEAKGADDAADADTAIINAEGGQNNCEEKKEYFI</sequence>
<keyword evidence="6 10" id="KW-1133">Transmembrane helix</keyword>
<dbReference type="PROSITE" id="PS50835">
    <property type="entry name" value="IG_LIKE"/>
    <property type="match status" value="3"/>
</dbReference>
<dbReference type="GO" id="GO:0008037">
    <property type="term" value="P:cell recognition"/>
    <property type="evidence" value="ECO:0007669"/>
    <property type="project" value="TreeGrafter"/>
</dbReference>
<dbReference type="InterPro" id="IPR003599">
    <property type="entry name" value="Ig_sub"/>
</dbReference>
<keyword evidence="7 10" id="KW-0472">Membrane</keyword>
<comment type="subcellular location">
    <subcellularLocation>
        <location evidence="1">Membrane</location>
        <topology evidence="1">Single-pass type I membrane protein</topology>
    </subcellularLocation>
</comment>
<feature type="domain" description="Ig-like" evidence="12">
    <location>
        <begin position="41"/>
        <end position="149"/>
    </location>
</feature>
<dbReference type="GO" id="GO:0042271">
    <property type="term" value="P:susceptibility to natural killer cell mediated cytotoxicity"/>
    <property type="evidence" value="ECO:0007669"/>
    <property type="project" value="TreeGrafter"/>
</dbReference>
<evidence type="ECO:0000256" key="8">
    <source>
        <dbReference type="ARBA" id="ARBA00023157"/>
    </source>
</evidence>
<dbReference type="Pfam" id="PF13927">
    <property type="entry name" value="Ig_3"/>
    <property type="match status" value="1"/>
</dbReference>
<dbReference type="Proteomes" id="UP001181693">
    <property type="component" value="Unassembled WGS sequence"/>
</dbReference>
<dbReference type="GO" id="GO:0051606">
    <property type="term" value="P:detection of stimulus"/>
    <property type="evidence" value="ECO:0007669"/>
    <property type="project" value="TreeGrafter"/>
</dbReference>
<gene>
    <name evidence="13" type="ORF">GDO54_003634</name>
</gene>
<dbReference type="SUPFAM" id="SSF48726">
    <property type="entry name" value="Immunoglobulin"/>
    <property type="match status" value="3"/>
</dbReference>
<evidence type="ECO:0000256" key="6">
    <source>
        <dbReference type="ARBA" id="ARBA00022989"/>
    </source>
</evidence>
<evidence type="ECO:0000256" key="9">
    <source>
        <dbReference type="ARBA" id="ARBA00023319"/>
    </source>
</evidence>
<keyword evidence="3 10" id="KW-0812">Transmembrane</keyword>
<dbReference type="Pfam" id="PF07686">
    <property type="entry name" value="V-set"/>
    <property type="match status" value="1"/>
</dbReference>
<evidence type="ECO:0000259" key="12">
    <source>
        <dbReference type="PROSITE" id="PS50835"/>
    </source>
</evidence>
<feature type="domain" description="Ig-like" evidence="12">
    <location>
        <begin position="154"/>
        <end position="249"/>
    </location>
</feature>
<dbReference type="PANTHER" id="PTHR45889:SF2">
    <property type="entry name" value="CELL ADHESION MOLECULE 1"/>
    <property type="match status" value="1"/>
</dbReference>
<dbReference type="PROSITE" id="PS00290">
    <property type="entry name" value="IG_MHC"/>
    <property type="match status" value="1"/>
</dbReference>
<dbReference type="GO" id="GO:0005886">
    <property type="term" value="C:plasma membrane"/>
    <property type="evidence" value="ECO:0007669"/>
    <property type="project" value="TreeGrafter"/>
</dbReference>
<dbReference type="InterPro" id="IPR013783">
    <property type="entry name" value="Ig-like_fold"/>
</dbReference>
<evidence type="ECO:0000256" key="3">
    <source>
        <dbReference type="ARBA" id="ARBA00022692"/>
    </source>
</evidence>
<feature type="signal peptide" evidence="11">
    <location>
        <begin position="1"/>
        <end position="20"/>
    </location>
</feature>
<evidence type="ECO:0000313" key="13">
    <source>
        <dbReference type="EMBL" id="DBA16219.1"/>
    </source>
</evidence>
<reference evidence="13" key="1">
    <citation type="thesis" date="2020" institute="ProQuest LLC" country="789 East Eisenhower Parkway, Ann Arbor, MI, USA">
        <title>Comparative Genomics and Chromosome Evolution.</title>
        <authorList>
            <person name="Mudd A.B."/>
        </authorList>
    </citation>
    <scope>NUCLEOTIDE SEQUENCE</scope>
    <source>
        <strain evidence="13">1538</strain>
        <tissue evidence="13">Blood</tissue>
    </source>
</reference>
<dbReference type="SMART" id="SM00294">
    <property type="entry name" value="4.1m"/>
    <property type="match status" value="1"/>
</dbReference>
<dbReference type="Pfam" id="PF08205">
    <property type="entry name" value="C2-set_2"/>
    <property type="match status" value="1"/>
</dbReference>
<protein>
    <recommendedName>
        <fullName evidence="12">Ig-like domain-containing protein</fullName>
    </recommendedName>
</protein>
<dbReference type="InterPro" id="IPR036179">
    <property type="entry name" value="Ig-like_dom_sf"/>
</dbReference>
<evidence type="ECO:0000256" key="11">
    <source>
        <dbReference type="SAM" id="SignalP"/>
    </source>
</evidence>
<feature type="chain" id="PRO_5043853359" description="Ig-like domain-containing protein" evidence="11">
    <location>
        <begin position="21"/>
        <end position="434"/>
    </location>
</feature>
<dbReference type="InterPro" id="IPR013162">
    <property type="entry name" value="CD80_C2-set"/>
</dbReference>
<comment type="similarity">
    <text evidence="2">Belongs to the nectin family.</text>
</comment>
<keyword evidence="9" id="KW-0393">Immunoglobulin domain</keyword>
<dbReference type="GO" id="GO:0007156">
    <property type="term" value="P:homophilic cell adhesion via plasma membrane adhesion molecules"/>
    <property type="evidence" value="ECO:0007669"/>
    <property type="project" value="TreeGrafter"/>
</dbReference>
<evidence type="ECO:0000313" key="14">
    <source>
        <dbReference type="Proteomes" id="UP001181693"/>
    </source>
</evidence>
<dbReference type="GO" id="GO:0005102">
    <property type="term" value="F:signaling receptor binding"/>
    <property type="evidence" value="ECO:0007669"/>
    <property type="project" value="TreeGrafter"/>
</dbReference>
<comment type="caution">
    <text evidence="13">The sequence shown here is derived from an EMBL/GenBank/DDBJ whole genome shotgun (WGS) entry which is preliminary data.</text>
</comment>
<evidence type="ECO:0000256" key="4">
    <source>
        <dbReference type="ARBA" id="ARBA00022729"/>
    </source>
</evidence>
<dbReference type="CDD" id="cd05881">
    <property type="entry name" value="IgV_1_Necl-2"/>
    <property type="match status" value="1"/>
</dbReference>
<evidence type="ECO:0000256" key="1">
    <source>
        <dbReference type="ARBA" id="ARBA00004479"/>
    </source>
</evidence>
<accession>A0AAV2ZP19</accession>
<dbReference type="InterPro" id="IPR013106">
    <property type="entry name" value="Ig_V-set"/>
</dbReference>
<dbReference type="AlphaFoldDB" id="A0AAV2ZP19"/>
<dbReference type="SMART" id="SM00408">
    <property type="entry name" value="IGc2"/>
    <property type="match status" value="3"/>
</dbReference>
<dbReference type="FunFam" id="2.60.40.10:FF:000184">
    <property type="entry name" value="cell adhesion molecule 1 isoform X2"/>
    <property type="match status" value="1"/>
</dbReference>
<keyword evidence="14" id="KW-1185">Reference proteome</keyword>
<keyword evidence="4 11" id="KW-0732">Signal</keyword>
<keyword evidence="5" id="KW-0677">Repeat</keyword>
<dbReference type="Gene3D" id="2.60.40.10">
    <property type="entry name" value="Immunoglobulins"/>
    <property type="match status" value="3"/>
</dbReference>
<name>A0AAV2ZP19_PYXAD</name>
<feature type="domain" description="Ig-like" evidence="12">
    <location>
        <begin position="254"/>
        <end position="339"/>
    </location>
</feature>
<dbReference type="SMART" id="SM00409">
    <property type="entry name" value="IG"/>
    <property type="match status" value="3"/>
</dbReference>